<evidence type="ECO:0000313" key="4">
    <source>
        <dbReference type="EMBL" id="UVI28165.1"/>
    </source>
</evidence>
<evidence type="ECO:0000259" key="3">
    <source>
        <dbReference type="Pfam" id="PF10145"/>
    </source>
</evidence>
<dbReference type="EMBL" id="CP091430">
    <property type="protein sequence ID" value="UVI28165.1"/>
    <property type="molecule type" value="Genomic_DNA"/>
</dbReference>
<dbReference type="PANTHER" id="PTHR37813">
    <property type="entry name" value="FELS-2 PROPHAGE PROTEIN"/>
    <property type="match status" value="1"/>
</dbReference>
<evidence type="ECO:0000256" key="1">
    <source>
        <dbReference type="ARBA" id="ARBA00022612"/>
    </source>
</evidence>
<feature type="transmembrane region" description="Helical" evidence="2">
    <location>
        <begin position="407"/>
        <end position="427"/>
    </location>
</feature>
<reference evidence="4" key="1">
    <citation type="submission" date="2022-01" db="EMBL/GenBank/DDBJ databases">
        <title>Paenibacillus spongiae sp. nov., isolated from marine sponge.</title>
        <authorList>
            <person name="Li Z."/>
            <person name="Zhang M."/>
        </authorList>
    </citation>
    <scope>NUCLEOTIDE SEQUENCE</scope>
    <source>
        <strain evidence="4">PHS-Z3</strain>
    </source>
</reference>
<gene>
    <name evidence="4" type="ORF">L1F29_22265</name>
</gene>
<dbReference type="InterPro" id="IPR010090">
    <property type="entry name" value="Phage_tape_meas"/>
</dbReference>
<feature type="transmembrane region" description="Helical" evidence="2">
    <location>
        <begin position="552"/>
        <end position="571"/>
    </location>
</feature>
<evidence type="ECO:0000256" key="2">
    <source>
        <dbReference type="SAM" id="Phobius"/>
    </source>
</evidence>
<sequence length="776" mass="82151">MAGGVISNLMYAVGFKVDTRGLDAADSEITTLTKSVVGLGLAATTAAVGIGTAALSAANHFEKSMADVQSATGATAEQMEATKEVAQNLYAQNFGADWQDLGSAISTVQQVTSQTGTELEETTRSAILLRDQFGFEVPESIKSVDTMMRQFGITSEQAYDLLAQGAQKGLDKSGELMDSANEYANQFKSLGFTAEEMFDVFAAGSSEGVFQLDKVGDAVKEFNIRAKDGSKSSVEAFEMLGLNADAMMQTFASGGPAAKAAFSQILQMITDVEDPVLKNQIGVALMGTQFEDLEATVVASMGKATSQFESTGATLAELNKIKFDKPGEAFAMFRRQIEVGLLIPIGEKLLPYLTQFAQWISNHKPQIVALGQSIGDTIGSALTLIAEKAREVYDFIASNWDAITNTVLAIGAAVVGLRTAFAAMTIIGTVTKLYKAYRAGTLLATAAQIGLNVAMLANPMTWIAVGIAAVIAGIVLLIRNWDTVKAVMGRFWNWTKDVFGQIGAWFSQRFSEAAAGIKSAWSSIVSWFAGIWEGIKAVFMMVVSFYATIFRAAGSAIKTAFGVIVSWFSVIWENIKSVFAAVGTWFGEIFTLAVSAIKTAFGGIKDWFSGLWDNIKGGFTGFINVIISGINKLIDGLNKINIKMPEWAGGQEFGISIPNIPMLATGGIATGPTLAMIGEGAESEAVLPLSKLEALLNRPRYPEQSPAAPAAAAPARYSGTAGQSPVIINIQVDASGSGGGDSAAIKNAQIIAAEVKRQVQAIFESAGRILNVQGVE</sequence>
<keyword evidence="2" id="KW-0812">Transmembrane</keyword>
<protein>
    <submittedName>
        <fullName evidence="4">Phage tail tape measure protein</fullName>
    </submittedName>
</protein>
<dbReference type="PANTHER" id="PTHR37813:SF1">
    <property type="entry name" value="FELS-2 PROPHAGE PROTEIN"/>
    <property type="match status" value="1"/>
</dbReference>
<organism evidence="4 5">
    <name type="scientific">Paenibacillus spongiae</name>
    <dbReference type="NCBI Taxonomy" id="2909671"/>
    <lineage>
        <taxon>Bacteria</taxon>
        <taxon>Bacillati</taxon>
        <taxon>Bacillota</taxon>
        <taxon>Bacilli</taxon>
        <taxon>Bacillales</taxon>
        <taxon>Paenibacillaceae</taxon>
        <taxon>Paenibacillus</taxon>
    </lineage>
</organism>
<keyword evidence="5" id="KW-1185">Reference proteome</keyword>
<feature type="transmembrane region" description="Helical" evidence="2">
    <location>
        <begin position="617"/>
        <end position="634"/>
    </location>
</feature>
<keyword evidence="1" id="KW-1188">Viral release from host cell</keyword>
<feature type="domain" description="Phage tail tape measure protein" evidence="3">
    <location>
        <begin position="91"/>
        <end position="287"/>
    </location>
</feature>
<feature type="transmembrane region" description="Helical" evidence="2">
    <location>
        <begin position="578"/>
        <end position="597"/>
    </location>
</feature>
<dbReference type="RefSeq" id="WP_258384252.1">
    <property type="nucleotide sequence ID" value="NZ_CP091430.1"/>
</dbReference>
<name>A0ABY5S5P9_9BACL</name>
<feature type="transmembrane region" description="Helical" evidence="2">
    <location>
        <begin position="462"/>
        <end position="481"/>
    </location>
</feature>
<evidence type="ECO:0000313" key="5">
    <source>
        <dbReference type="Proteomes" id="UP001057877"/>
    </source>
</evidence>
<proteinExistence type="predicted"/>
<dbReference type="Pfam" id="PF10145">
    <property type="entry name" value="PhageMin_Tail"/>
    <property type="match status" value="1"/>
</dbReference>
<keyword evidence="2" id="KW-0472">Membrane</keyword>
<dbReference type="Proteomes" id="UP001057877">
    <property type="component" value="Chromosome"/>
</dbReference>
<keyword evidence="2" id="KW-1133">Transmembrane helix</keyword>
<accession>A0ABY5S5P9</accession>
<feature type="transmembrane region" description="Helical" evidence="2">
    <location>
        <begin position="524"/>
        <end position="546"/>
    </location>
</feature>